<reference evidence="2 3" key="1">
    <citation type="submission" date="2021-06" db="EMBL/GenBank/DDBJ databases">
        <authorList>
            <person name="Kallberg Y."/>
            <person name="Tangrot J."/>
            <person name="Rosling A."/>
        </authorList>
    </citation>
    <scope>NUCLEOTIDE SEQUENCE [LARGE SCALE GENOMIC DNA]</scope>
    <source>
        <strain evidence="2 3">120-4 pot B 10/14</strain>
    </source>
</reference>
<feature type="compositionally biased region" description="Low complexity" evidence="1">
    <location>
        <begin position="87"/>
        <end position="103"/>
    </location>
</feature>
<comment type="caution">
    <text evidence="2">The sequence shown here is derived from an EMBL/GenBank/DDBJ whole genome shotgun (WGS) entry which is preliminary data.</text>
</comment>
<feature type="non-terminal residue" evidence="2">
    <location>
        <position position="1"/>
    </location>
</feature>
<gene>
    <name evidence="2" type="ORF">GMARGA_LOCUS38629</name>
</gene>
<dbReference type="Proteomes" id="UP000789901">
    <property type="component" value="Unassembled WGS sequence"/>
</dbReference>
<evidence type="ECO:0000313" key="3">
    <source>
        <dbReference type="Proteomes" id="UP000789901"/>
    </source>
</evidence>
<dbReference type="EMBL" id="CAJVQB010087316">
    <property type="protein sequence ID" value="CAG8847361.1"/>
    <property type="molecule type" value="Genomic_DNA"/>
</dbReference>
<evidence type="ECO:0000256" key="1">
    <source>
        <dbReference type="SAM" id="MobiDB-lite"/>
    </source>
</evidence>
<keyword evidence="3" id="KW-1185">Reference proteome</keyword>
<sequence>TSIDLCRGQGWTYGPSYGYTGEHWATKRMLDVTIIAAGATIKLLRQNASNINTCRRKTKKILQVSKDMKAVQSLEDEIPRSFKKNNENYNNNYKNYDPPNNIV</sequence>
<protein>
    <submittedName>
        <fullName evidence="2">25410_t:CDS:1</fullName>
    </submittedName>
</protein>
<evidence type="ECO:0000313" key="2">
    <source>
        <dbReference type="EMBL" id="CAG8847361.1"/>
    </source>
</evidence>
<name>A0ABN7X5X1_GIGMA</name>
<feature type="non-terminal residue" evidence="2">
    <location>
        <position position="103"/>
    </location>
</feature>
<organism evidence="2 3">
    <name type="scientific">Gigaspora margarita</name>
    <dbReference type="NCBI Taxonomy" id="4874"/>
    <lineage>
        <taxon>Eukaryota</taxon>
        <taxon>Fungi</taxon>
        <taxon>Fungi incertae sedis</taxon>
        <taxon>Mucoromycota</taxon>
        <taxon>Glomeromycotina</taxon>
        <taxon>Glomeromycetes</taxon>
        <taxon>Diversisporales</taxon>
        <taxon>Gigasporaceae</taxon>
        <taxon>Gigaspora</taxon>
    </lineage>
</organism>
<proteinExistence type="predicted"/>
<accession>A0ABN7X5X1</accession>
<feature type="region of interest" description="Disordered" evidence="1">
    <location>
        <begin position="82"/>
        <end position="103"/>
    </location>
</feature>